<sequence>MKRLCLGISLVLGSVSGLVAEENGVYLGASYQIGQARMYTNVYSEWKDGTLYPPGTGPHYNNFQGTNVSWHAKYGNGALNGFGIQVGQKLFFKPPNAKTKWAGLRYYGFFNFGHANLGPQRSDVGSSPEVRLNMTAWGVGVDALGNFIDRANASVGLFGGVAIGGNSWTSSTTDFWKQQLIKVAQLNYTPKTSPVNFQVWLDFGLRTNLFKHNGVELGVKIPLLVNQFLHNQWWRYNLKRDYSVYVAYLYTF</sequence>
<name>A0A1M4NII0_9HELI</name>
<keyword evidence="1" id="KW-0732">Signal</keyword>
<dbReference type="Pfam" id="PF01856">
    <property type="entry name" value="HP_OMP"/>
    <property type="match status" value="1"/>
</dbReference>
<evidence type="ECO:0000313" key="2">
    <source>
        <dbReference type="EMBL" id="SFZ73138.1"/>
    </source>
</evidence>
<accession>A0A1M4NII0</accession>
<dbReference type="RefSeq" id="WP_104758224.1">
    <property type="nucleotide sequence ID" value="NZ_OANQ01000051.1"/>
</dbReference>
<evidence type="ECO:0000256" key="1">
    <source>
        <dbReference type="SAM" id="SignalP"/>
    </source>
</evidence>
<feature type="signal peptide" evidence="1">
    <location>
        <begin position="1"/>
        <end position="20"/>
    </location>
</feature>
<dbReference type="InterPro" id="IPR002718">
    <property type="entry name" value="OMP_Helicobacter"/>
</dbReference>
<dbReference type="EMBL" id="LT633891">
    <property type="protein sequence ID" value="SFZ73138.1"/>
    <property type="molecule type" value="Genomic_DNA"/>
</dbReference>
<reference evidence="2" key="1">
    <citation type="submission" date="2016-11" db="EMBL/GenBank/DDBJ databases">
        <title>Proteomic and phylogenetic analysis of the outer membrane protein repertoire of gastric Helicobacter species.</title>
        <authorList>
            <person name="Joosten M."/>
        </authorList>
    </citation>
    <scope>NUCLEOTIDE SEQUENCE</scope>
    <source>
        <strain evidence="2">R1053</strain>
    </source>
</reference>
<organism evidence="2">
    <name type="scientific">Helicobacter salomonis</name>
    <dbReference type="NCBI Taxonomy" id="56878"/>
    <lineage>
        <taxon>Bacteria</taxon>
        <taxon>Pseudomonadati</taxon>
        <taxon>Campylobacterota</taxon>
        <taxon>Epsilonproteobacteria</taxon>
        <taxon>Campylobacterales</taxon>
        <taxon>Helicobacteraceae</taxon>
        <taxon>Helicobacter</taxon>
    </lineage>
</organism>
<proteinExistence type="predicted"/>
<gene>
    <name evidence="2" type="primary">omp1391</name>
</gene>
<protein>
    <submittedName>
        <fullName evidence="2">OMP1391</fullName>
    </submittedName>
</protein>
<dbReference type="PRINTS" id="PR01776">
    <property type="entry name" value="HPOMPFAMILY"/>
</dbReference>
<feature type="chain" id="PRO_5011979346" evidence="1">
    <location>
        <begin position="21"/>
        <end position="252"/>
    </location>
</feature>
<dbReference type="AlphaFoldDB" id="A0A1M4NII0"/>